<reference evidence="1" key="1">
    <citation type="submission" date="2019-01" db="EMBL/GenBank/DDBJ databases">
        <title>Colletotrichum abscissum LGMF1257.</title>
        <authorList>
            <person name="Baroncelli R."/>
        </authorList>
    </citation>
    <scope>NUCLEOTIDE SEQUENCE</scope>
    <source>
        <strain evidence="1">Ca142</strain>
    </source>
</reference>
<dbReference type="Proteomes" id="UP001056436">
    <property type="component" value="Unassembled WGS sequence"/>
</dbReference>
<accession>A0A9P9XLS5</accession>
<dbReference type="EMBL" id="SDAQ01000017">
    <property type="protein sequence ID" value="KAI3555567.1"/>
    <property type="molecule type" value="Genomic_DNA"/>
</dbReference>
<organism evidence="1 2">
    <name type="scientific">Colletotrichum abscissum</name>
    <dbReference type="NCBI Taxonomy" id="1671311"/>
    <lineage>
        <taxon>Eukaryota</taxon>
        <taxon>Fungi</taxon>
        <taxon>Dikarya</taxon>
        <taxon>Ascomycota</taxon>
        <taxon>Pezizomycotina</taxon>
        <taxon>Sordariomycetes</taxon>
        <taxon>Hypocreomycetidae</taxon>
        <taxon>Glomerellales</taxon>
        <taxon>Glomerellaceae</taxon>
        <taxon>Colletotrichum</taxon>
        <taxon>Colletotrichum acutatum species complex</taxon>
    </lineage>
</organism>
<proteinExistence type="predicted"/>
<evidence type="ECO:0000313" key="2">
    <source>
        <dbReference type="Proteomes" id="UP001056436"/>
    </source>
</evidence>
<evidence type="ECO:0000313" key="1">
    <source>
        <dbReference type="EMBL" id="KAI3555567.1"/>
    </source>
</evidence>
<gene>
    <name evidence="1" type="ORF">CABS02_04323</name>
</gene>
<sequence>MIMWEAAKGSGSDVWVPYRDEADEISARRGVGNLVLVPVGGAVWRPLRCFTWGFRVVRTVLSSSAAGGRWAHFFKKSTHPRLVRVRDGLA</sequence>
<name>A0A9P9XLS5_9PEZI</name>
<comment type="caution">
    <text evidence="1">The sequence shown here is derived from an EMBL/GenBank/DDBJ whole genome shotgun (WGS) entry which is preliminary data.</text>
</comment>
<keyword evidence="2" id="KW-1185">Reference proteome</keyword>
<dbReference type="OrthoDB" id="10515093at2759"/>
<protein>
    <submittedName>
        <fullName evidence="1">Uncharacterized protein</fullName>
    </submittedName>
</protein>
<dbReference type="AlphaFoldDB" id="A0A9P9XLS5"/>